<name>A0A955L2C2_9BACT</name>
<reference evidence="2" key="1">
    <citation type="submission" date="2020-04" db="EMBL/GenBank/DDBJ databases">
        <authorList>
            <person name="Zhang T."/>
        </authorList>
    </citation>
    <scope>NUCLEOTIDE SEQUENCE</scope>
    <source>
        <strain evidence="2">HKST-UBA13</strain>
    </source>
</reference>
<keyword evidence="1" id="KW-0812">Transmembrane</keyword>
<proteinExistence type="predicted"/>
<protein>
    <submittedName>
        <fullName evidence="2">VanZ family protein</fullName>
    </submittedName>
</protein>
<reference evidence="2" key="2">
    <citation type="journal article" date="2021" name="Microbiome">
        <title>Successional dynamics and alternative stable states in a saline activated sludge microbial community over 9 years.</title>
        <authorList>
            <person name="Wang Y."/>
            <person name="Ye J."/>
            <person name="Ju F."/>
            <person name="Liu L."/>
            <person name="Boyd J.A."/>
            <person name="Deng Y."/>
            <person name="Parks D.H."/>
            <person name="Jiang X."/>
            <person name="Yin X."/>
            <person name="Woodcroft B.J."/>
            <person name="Tyson G.W."/>
            <person name="Hugenholtz P."/>
            <person name="Polz M.F."/>
            <person name="Zhang T."/>
        </authorList>
    </citation>
    <scope>NUCLEOTIDE SEQUENCE</scope>
    <source>
        <strain evidence="2">HKST-UBA13</strain>
    </source>
</reference>
<feature type="transmembrane region" description="Helical" evidence="1">
    <location>
        <begin position="87"/>
        <end position="108"/>
    </location>
</feature>
<dbReference type="AlphaFoldDB" id="A0A955L2C2"/>
<accession>A0A955L2C2</accession>
<evidence type="ECO:0000256" key="1">
    <source>
        <dbReference type="SAM" id="Phobius"/>
    </source>
</evidence>
<evidence type="ECO:0000313" key="2">
    <source>
        <dbReference type="EMBL" id="MCA9381610.1"/>
    </source>
</evidence>
<sequence>MNKKLAFVLYSWGTTTLFIMLIFWLSTVPYLADSNDIYEQFIKIFYRMSLYGLLFLLLYRSLLATFRTTVKRLSKWHSRAEKEDDQEFVLIIETLLVVVAVSIASLIALTDEFIQIYVDGRFPEPVDVLISIMAILLAAILVYSTPSIGELEIALKHKFFDNFFKKRGIK</sequence>
<comment type="caution">
    <text evidence="2">The sequence shown here is derived from an EMBL/GenBank/DDBJ whole genome shotgun (WGS) entry which is preliminary data.</text>
</comment>
<feature type="transmembrane region" description="Helical" evidence="1">
    <location>
        <begin position="44"/>
        <end position="66"/>
    </location>
</feature>
<organism evidence="2 3">
    <name type="scientific">Candidatus Dojkabacteria bacterium</name>
    <dbReference type="NCBI Taxonomy" id="2099670"/>
    <lineage>
        <taxon>Bacteria</taxon>
        <taxon>Candidatus Dojkabacteria</taxon>
    </lineage>
</organism>
<dbReference type="NCBIfam" id="NF037970">
    <property type="entry name" value="vanZ_1"/>
    <property type="match status" value="1"/>
</dbReference>
<keyword evidence="1" id="KW-1133">Transmembrane helix</keyword>
<keyword evidence="1" id="KW-0472">Membrane</keyword>
<feature type="transmembrane region" description="Helical" evidence="1">
    <location>
        <begin position="128"/>
        <end position="148"/>
    </location>
</feature>
<evidence type="ECO:0000313" key="3">
    <source>
        <dbReference type="Proteomes" id="UP000775877"/>
    </source>
</evidence>
<dbReference type="Proteomes" id="UP000775877">
    <property type="component" value="Unassembled WGS sequence"/>
</dbReference>
<dbReference type="EMBL" id="JAGQLJ010000142">
    <property type="protein sequence ID" value="MCA9381610.1"/>
    <property type="molecule type" value="Genomic_DNA"/>
</dbReference>
<feature type="transmembrane region" description="Helical" evidence="1">
    <location>
        <begin position="7"/>
        <end position="32"/>
    </location>
</feature>
<gene>
    <name evidence="2" type="ORF">KC678_05065</name>
</gene>